<dbReference type="PANTHER" id="PTHR22984">
    <property type="entry name" value="SERINE/THREONINE-PROTEIN KINASE PIM"/>
    <property type="match status" value="1"/>
</dbReference>
<comment type="catalytic activity">
    <reaction evidence="8">
        <text>L-threonyl-[protein] + ATP = O-phospho-L-threonyl-[protein] + ADP + H(+)</text>
        <dbReference type="Rhea" id="RHEA:46608"/>
        <dbReference type="Rhea" id="RHEA-COMP:11060"/>
        <dbReference type="Rhea" id="RHEA-COMP:11605"/>
        <dbReference type="ChEBI" id="CHEBI:15378"/>
        <dbReference type="ChEBI" id="CHEBI:30013"/>
        <dbReference type="ChEBI" id="CHEBI:30616"/>
        <dbReference type="ChEBI" id="CHEBI:61977"/>
        <dbReference type="ChEBI" id="CHEBI:456216"/>
        <dbReference type="EC" id="2.7.11.1"/>
    </reaction>
</comment>
<sequence>MFDPLLWVLHHFVTHYAGQTTQGDTDDDDGGDDHGDYFDQTFDYNPKSKKADRLLQKSRSMNRHRLLQGSDITDEIDAFSFMDSKSKIGAKVQLEVESYYQGWNADQYDVFVGEEIKYFGSEYFIKKKLSKGQSGMVHLAIKRSNGLKVTCKFIRKKRVEKYALESIPPPRCNLRNPLGRPKDQSAAQCMSPRPPNLYVAHELLLQMYLSRPGHENPYVLMVLDYITLQDKFMLIVDHLDESWMSLLSYMNEKKRLGIDEVRKIIKEVIHAVISLKQHGVFHKNIHGSVKLTNFDATDVVSGWKERELLQSLDPSPTVPEYEAGPSELRVICTIGQLLSKLLTGIRVYKDDFNYEKLIRETILPDPDPSQSALKEKAIHLVNILVSRDPKQMPSLEAILNHSFFD</sequence>
<dbReference type="SMART" id="SM00220">
    <property type="entry name" value="S_TKc"/>
    <property type="match status" value="1"/>
</dbReference>
<proteinExistence type="predicted"/>
<evidence type="ECO:0000256" key="6">
    <source>
        <dbReference type="ARBA" id="ARBA00022777"/>
    </source>
</evidence>
<dbReference type="PROSITE" id="PS50011">
    <property type="entry name" value="PROTEIN_KINASE_DOM"/>
    <property type="match status" value="1"/>
</dbReference>
<evidence type="ECO:0000259" key="10">
    <source>
        <dbReference type="PROSITE" id="PS50011"/>
    </source>
</evidence>
<dbReference type="Gene3D" id="3.30.200.20">
    <property type="entry name" value="Phosphorylase Kinase, domain 1"/>
    <property type="match status" value="1"/>
</dbReference>
<keyword evidence="3" id="KW-0723">Serine/threonine-protein kinase</keyword>
<evidence type="ECO:0000256" key="2">
    <source>
        <dbReference type="ARBA" id="ARBA00012513"/>
    </source>
</evidence>
<evidence type="ECO:0000256" key="5">
    <source>
        <dbReference type="ARBA" id="ARBA00022741"/>
    </source>
</evidence>
<evidence type="ECO:0000256" key="7">
    <source>
        <dbReference type="ARBA" id="ARBA00022840"/>
    </source>
</evidence>
<evidence type="ECO:0000256" key="4">
    <source>
        <dbReference type="ARBA" id="ARBA00022679"/>
    </source>
</evidence>
<protein>
    <recommendedName>
        <fullName evidence="2">non-specific serine/threonine protein kinase</fullName>
        <ecNumber evidence="2">2.7.11.1</ecNumber>
    </recommendedName>
</protein>
<keyword evidence="5" id="KW-0547">Nucleotide-binding</keyword>
<dbReference type="InterPro" id="IPR000719">
    <property type="entry name" value="Prot_kinase_dom"/>
</dbReference>
<dbReference type="InterPro" id="IPR011009">
    <property type="entry name" value="Kinase-like_dom_sf"/>
</dbReference>
<dbReference type="InterPro" id="IPR051138">
    <property type="entry name" value="PIM_Ser/Thr_kinase"/>
</dbReference>
<dbReference type="Gene3D" id="1.10.510.10">
    <property type="entry name" value="Transferase(Phosphotransferase) domain 1"/>
    <property type="match status" value="1"/>
</dbReference>
<keyword evidence="12" id="KW-1185">Reference proteome</keyword>
<organism evidence="11 12">
    <name type="scientific">Batrachochytrium salamandrivorans</name>
    <dbReference type="NCBI Taxonomy" id="1357716"/>
    <lineage>
        <taxon>Eukaryota</taxon>
        <taxon>Fungi</taxon>
        <taxon>Fungi incertae sedis</taxon>
        <taxon>Chytridiomycota</taxon>
        <taxon>Chytridiomycota incertae sedis</taxon>
        <taxon>Chytridiomycetes</taxon>
        <taxon>Rhizophydiales</taxon>
        <taxon>Rhizophydiales incertae sedis</taxon>
        <taxon>Batrachochytrium</taxon>
    </lineage>
</organism>
<dbReference type="EC" id="2.7.11.1" evidence="2"/>
<keyword evidence="6" id="KW-0418">Kinase</keyword>
<comment type="catalytic activity">
    <reaction evidence="9">
        <text>L-seryl-[protein] + ATP = O-phospho-L-seryl-[protein] + ADP + H(+)</text>
        <dbReference type="Rhea" id="RHEA:17989"/>
        <dbReference type="Rhea" id="RHEA-COMP:9863"/>
        <dbReference type="Rhea" id="RHEA-COMP:11604"/>
        <dbReference type="ChEBI" id="CHEBI:15378"/>
        <dbReference type="ChEBI" id="CHEBI:29999"/>
        <dbReference type="ChEBI" id="CHEBI:30616"/>
        <dbReference type="ChEBI" id="CHEBI:83421"/>
        <dbReference type="ChEBI" id="CHEBI:456216"/>
        <dbReference type="EC" id="2.7.11.1"/>
    </reaction>
</comment>
<evidence type="ECO:0000256" key="9">
    <source>
        <dbReference type="ARBA" id="ARBA00048679"/>
    </source>
</evidence>
<evidence type="ECO:0000313" key="12">
    <source>
        <dbReference type="Proteomes" id="UP001648503"/>
    </source>
</evidence>
<evidence type="ECO:0000256" key="3">
    <source>
        <dbReference type="ARBA" id="ARBA00022527"/>
    </source>
</evidence>
<feature type="domain" description="Protein kinase" evidence="10">
    <location>
        <begin position="123"/>
        <end position="404"/>
    </location>
</feature>
<dbReference type="Proteomes" id="UP001648503">
    <property type="component" value="Unassembled WGS sequence"/>
</dbReference>
<comment type="subcellular location">
    <subcellularLocation>
        <location evidence="1">Host cell</location>
    </subcellularLocation>
</comment>
<reference evidence="11 12" key="1">
    <citation type="submission" date="2021-02" db="EMBL/GenBank/DDBJ databases">
        <title>Variation within the Batrachochytrium salamandrivorans European outbreak.</title>
        <authorList>
            <person name="Kelly M."/>
            <person name="Pasmans F."/>
            <person name="Shea T.P."/>
            <person name="Munoz J.F."/>
            <person name="Carranza S."/>
            <person name="Cuomo C.A."/>
            <person name="Martel A."/>
        </authorList>
    </citation>
    <scope>NUCLEOTIDE SEQUENCE [LARGE SCALE GENOMIC DNA]</scope>
    <source>
        <strain evidence="11 12">AMFP18/2</strain>
    </source>
</reference>
<keyword evidence="7" id="KW-0067">ATP-binding</keyword>
<comment type="caution">
    <text evidence="11">The sequence shown here is derived from an EMBL/GenBank/DDBJ whole genome shotgun (WGS) entry which is preliminary data.</text>
</comment>
<evidence type="ECO:0000256" key="1">
    <source>
        <dbReference type="ARBA" id="ARBA00004340"/>
    </source>
</evidence>
<gene>
    <name evidence="11" type="ORF">BASA50_009161</name>
</gene>
<dbReference type="PANTHER" id="PTHR22984:SF25">
    <property type="entry name" value="PROTEIN KINASE DOMAIN-CONTAINING PROTEIN"/>
    <property type="match status" value="1"/>
</dbReference>
<dbReference type="EMBL" id="JAFCIX010000419">
    <property type="protein sequence ID" value="KAH6590783.1"/>
    <property type="molecule type" value="Genomic_DNA"/>
</dbReference>
<accession>A0ABQ8F2N2</accession>
<evidence type="ECO:0000256" key="8">
    <source>
        <dbReference type="ARBA" id="ARBA00047899"/>
    </source>
</evidence>
<name>A0ABQ8F2N2_9FUNG</name>
<keyword evidence="4" id="KW-0808">Transferase</keyword>
<dbReference type="SUPFAM" id="SSF56112">
    <property type="entry name" value="Protein kinase-like (PK-like)"/>
    <property type="match status" value="1"/>
</dbReference>
<evidence type="ECO:0000313" key="11">
    <source>
        <dbReference type="EMBL" id="KAH6590783.1"/>
    </source>
</evidence>